<evidence type="ECO:0000256" key="4">
    <source>
        <dbReference type="PROSITE-ProRule" id="PRU10040"/>
    </source>
</evidence>
<dbReference type="Pfam" id="PF01095">
    <property type="entry name" value="Pectinesterase"/>
    <property type="match status" value="1"/>
</dbReference>
<evidence type="ECO:0000256" key="2">
    <source>
        <dbReference type="ARBA" id="ARBA00022801"/>
    </source>
</evidence>
<dbReference type="SUPFAM" id="SSF75005">
    <property type="entry name" value="Arabinanase/levansucrase/invertase"/>
    <property type="match status" value="1"/>
</dbReference>
<evidence type="ECO:0000259" key="6">
    <source>
        <dbReference type="Pfam" id="PF01095"/>
    </source>
</evidence>
<dbReference type="InterPro" id="IPR033131">
    <property type="entry name" value="Pectinesterase_Asp_AS"/>
</dbReference>
<dbReference type="Gene3D" id="2.160.20.10">
    <property type="entry name" value="Single-stranded right-handed beta-helix, Pectin lyase-like"/>
    <property type="match status" value="1"/>
</dbReference>
<dbReference type="InParanoid" id="Q029N3"/>
<sequence length="517" mass="56931">MRAADREFVVAPDGPYKTVQSAVDAAPPHSMIHIRPGIYKERVVVPYQKPHITFRGDDAQTTIITFDAHTGQPGPKGPINTFATPTVFIQANDFTAENLTFANSAGNVGQAVALTIMGDRGVFRHCRFLGYQDTLLPQAGRQYFDHCYIEGATDFIFGGSAAWFDRCAIHATANGYLTAANTTKDQAYGYVFDHATITGAPKVKTYLGRPWRPWAATVFLNSEISDVLRPEGWNNWNDPTREQTVRYAEYPAPAGRVPWAKALTAAEAAQYTIEKVLSGLDGWNARTGAVRKSVKVVEAKAGKAPPVPRYRNVIAGPEGLHHAVWADGKQLAHASSRDLQTWSASQATDIMAGKNALDLESPNLFYDDAAGQFIVTWSCTLARNAIQAFQEDVDHNPRIWYATTKDFTAYSEPKLLFDNNYAVRDAQILKLASGYALLHTDSTWPMQNLRVAFSATPLGPWGPSTDAFTAKGTHSPVAIQSAGEWWIFHSGGLVKTRDFWSYEELPGAFPLPPLFTR</sequence>
<dbReference type="GO" id="GO:0009279">
    <property type="term" value="C:cell outer membrane"/>
    <property type="evidence" value="ECO:0007669"/>
    <property type="project" value="TreeGrafter"/>
</dbReference>
<organism evidence="7">
    <name type="scientific">Solibacter usitatus (strain Ellin6076)</name>
    <dbReference type="NCBI Taxonomy" id="234267"/>
    <lineage>
        <taxon>Bacteria</taxon>
        <taxon>Pseudomonadati</taxon>
        <taxon>Acidobacteriota</taxon>
        <taxon>Terriglobia</taxon>
        <taxon>Bryobacterales</taxon>
        <taxon>Solibacteraceae</taxon>
        <taxon>Candidatus Solibacter</taxon>
    </lineage>
</organism>
<dbReference type="KEGG" id="sus:Acid_1249"/>
<evidence type="ECO:0000256" key="3">
    <source>
        <dbReference type="ARBA" id="ARBA00023085"/>
    </source>
</evidence>
<name>Q029N3_SOLUE</name>
<comment type="pathway">
    <text evidence="5">Glycan metabolism; pectin degradation; 2-dehydro-3-deoxy-D-gluconate from pectin: step 1/5.</text>
</comment>
<dbReference type="PROSITE" id="PS00503">
    <property type="entry name" value="PECTINESTERASE_2"/>
    <property type="match status" value="1"/>
</dbReference>
<dbReference type="InterPro" id="IPR023296">
    <property type="entry name" value="Glyco_hydro_beta-prop_sf"/>
</dbReference>
<evidence type="ECO:0000313" key="7">
    <source>
        <dbReference type="EMBL" id="ABJ82243.1"/>
    </source>
</evidence>
<comment type="similarity">
    <text evidence="1">Belongs to the pectinesterase family.</text>
</comment>
<dbReference type="FunCoup" id="Q029N3">
    <property type="interactions" value="145"/>
</dbReference>
<dbReference type="InterPro" id="IPR011050">
    <property type="entry name" value="Pectin_lyase_fold/virulence"/>
</dbReference>
<dbReference type="GO" id="GO:0042545">
    <property type="term" value="P:cell wall modification"/>
    <property type="evidence" value="ECO:0007669"/>
    <property type="project" value="UniProtKB-UniRule"/>
</dbReference>
<comment type="catalytic activity">
    <reaction evidence="5">
        <text>[(1-&gt;4)-alpha-D-galacturonosyl methyl ester](n) + n H2O = [(1-&gt;4)-alpha-D-galacturonosyl](n) + n methanol + n H(+)</text>
        <dbReference type="Rhea" id="RHEA:22380"/>
        <dbReference type="Rhea" id="RHEA-COMP:14570"/>
        <dbReference type="Rhea" id="RHEA-COMP:14573"/>
        <dbReference type="ChEBI" id="CHEBI:15377"/>
        <dbReference type="ChEBI" id="CHEBI:15378"/>
        <dbReference type="ChEBI" id="CHEBI:17790"/>
        <dbReference type="ChEBI" id="CHEBI:140522"/>
        <dbReference type="ChEBI" id="CHEBI:140523"/>
        <dbReference type="EC" id="3.1.1.11"/>
    </reaction>
</comment>
<dbReference type="AlphaFoldDB" id="Q029N3"/>
<dbReference type="GO" id="GO:0045490">
    <property type="term" value="P:pectin catabolic process"/>
    <property type="evidence" value="ECO:0007669"/>
    <property type="project" value="UniProtKB-UniRule"/>
</dbReference>
<evidence type="ECO:0000256" key="1">
    <source>
        <dbReference type="ARBA" id="ARBA00008891"/>
    </source>
</evidence>
<dbReference type="Gene3D" id="2.115.10.20">
    <property type="entry name" value="Glycosyl hydrolase domain, family 43"/>
    <property type="match status" value="1"/>
</dbReference>
<evidence type="ECO:0000256" key="5">
    <source>
        <dbReference type="RuleBase" id="RU000589"/>
    </source>
</evidence>
<feature type="active site" evidence="4">
    <location>
        <position position="154"/>
    </location>
</feature>
<dbReference type="SUPFAM" id="SSF51126">
    <property type="entry name" value="Pectin lyase-like"/>
    <property type="match status" value="1"/>
</dbReference>
<dbReference type="UniPathway" id="UPA00545">
    <property type="reaction ID" value="UER00823"/>
</dbReference>
<dbReference type="PANTHER" id="PTHR31321">
    <property type="entry name" value="ACYL-COA THIOESTER HYDROLASE YBHC-RELATED"/>
    <property type="match status" value="1"/>
</dbReference>
<dbReference type="EMBL" id="CP000473">
    <property type="protein sequence ID" value="ABJ82243.1"/>
    <property type="molecule type" value="Genomic_DNA"/>
</dbReference>
<proteinExistence type="inferred from homology"/>
<dbReference type="EC" id="3.1.1.11" evidence="5"/>
<keyword evidence="2 5" id="KW-0378">Hydrolase</keyword>
<reference evidence="7" key="1">
    <citation type="submission" date="2006-10" db="EMBL/GenBank/DDBJ databases">
        <title>Complete sequence of Solibacter usitatus Ellin6076.</title>
        <authorList>
            <consortium name="US DOE Joint Genome Institute"/>
            <person name="Copeland A."/>
            <person name="Lucas S."/>
            <person name="Lapidus A."/>
            <person name="Barry K."/>
            <person name="Detter J.C."/>
            <person name="Glavina del Rio T."/>
            <person name="Hammon N."/>
            <person name="Israni S."/>
            <person name="Dalin E."/>
            <person name="Tice H."/>
            <person name="Pitluck S."/>
            <person name="Thompson L.S."/>
            <person name="Brettin T."/>
            <person name="Bruce D."/>
            <person name="Han C."/>
            <person name="Tapia R."/>
            <person name="Gilna P."/>
            <person name="Schmutz J."/>
            <person name="Larimer F."/>
            <person name="Land M."/>
            <person name="Hauser L."/>
            <person name="Kyrpides N."/>
            <person name="Mikhailova N."/>
            <person name="Janssen P.H."/>
            <person name="Kuske C.R."/>
            <person name="Richardson P."/>
        </authorList>
    </citation>
    <scope>NUCLEOTIDE SEQUENCE</scope>
    <source>
        <strain evidence="7">Ellin6076</strain>
    </source>
</reference>
<keyword evidence="3 5" id="KW-0063">Aspartyl esterase</keyword>
<dbReference type="InterPro" id="IPR012334">
    <property type="entry name" value="Pectin_lyas_fold"/>
</dbReference>
<accession>Q029N3</accession>
<dbReference type="HOGENOM" id="CLU_526658_0_0_0"/>
<feature type="domain" description="Pectinesterase catalytic" evidence="6">
    <location>
        <begin position="9"/>
        <end position="279"/>
    </location>
</feature>
<dbReference type="GO" id="GO:0030599">
    <property type="term" value="F:pectinesterase activity"/>
    <property type="evidence" value="ECO:0007669"/>
    <property type="project" value="UniProtKB-UniRule"/>
</dbReference>
<dbReference type="STRING" id="234267.Acid_1249"/>
<dbReference type="InterPro" id="IPR000070">
    <property type="entry name" value="Pectinesterase_cat"/>
</dbReference>
<dbReference type="eggNOG" id="COG4677">
    <property type="taxonomic scope" value="Bacteria"/>
</dbReference>
<dbReference type="PANTHER" id="PTHR31321:SF57">
    <property type="entry name" value="PECTINESTERASE 53-RELATED"/>
    <property type="match status" value="1"/>
</dbReference>
<protein>
    <recommendedName>
        <fullName evidence="5">Pectinesterase</fullName>
        <ecNumber evidence="5">3.1.1.11</ecNumber>
    </recommendedName>
</protein>
<gene>
    <name evidence="7" type="ordered locus">Acid_1249</name>
</gene>